<evidence type="ECO:0000256" key="1">
    <source>
        <dbReference type="ARBA" id="ARBA00022801"/>
    </source>
</evidence>
<comment type="similarity">
    <text evidence="2">Belongs to the 2H phosphoesterase superfamily. ThpR family.</text>
</comment>
<comment type="caution">
    <text evidence="3">The sequence shown here is derived from an EMBL/GenBank/DDBJ whole genome shotgun (WGS) entry which is preliminary data.</text>
</comment>
<dbReference type="PANTHER" id="PTHR35561">
    <property type="entry name" value="RNA 2',3'-CYCLIC PHOSPHODIESTERASE"/>
    <property type="match status" value="1"/>
</dbReference>
<dbReference type="Proteomes" id="UP000275199">
    <property type="component" value="Unassembled WGS sequence"/>
</dbReference>
<comment type="function">
    <text evidence="2">Hydrolyzes RNA 2',3'-cyclic phosphodiester to an RNA 2'-phosphomonoester.</text>
</comment>
<dbReference type="EMBL" id="RKKU01000015">
    <property type="protein sequence ID" value="ROZ83648.1"/>
    <property type="molecule type" value="Genomic_DNA"/>
</dbReference>
<name>A0ABX9XGH8_9PSED</name>
<evidence type="ECO:0000313" key="3">
    <source>
        <dbReference type="EMBL" id="ROZ83648.1"/>
    </source>
</evidence>
<dbReference type="HAMAP" id="MF_01940">
    <property type="entry name" value="RNA_CPDase"/>
    <property type="match status" value="1"/>
</dbReference>
<dbReference type="Gene3D" id="3.90.1140.10">
    <property type="entry name" value="Cyclic phosphodiesterase"/>
    <property type="match status" value="1"/>
</dbReference>
<protein>
    <recommendedName>
        <fullName evidence="2">RNA 2',3'-cyclic phosphodiesterase</fullName>
        <shortName evidence="2">RNA 2',3'-CPDase</shortName>
        <ecNumber evidence="2">3.1.4.58</ecNumber>
    </recommendedName>
</protein>
<feature type="active site" description="Proton acceptor" evidence="2">
    <location>
        <position position="120"/>
    </location>
</feature>
<dbReference type="Pfam" id="PF13563">
    <property type="entry name" value="2_5_RNA_ligase2"/>
    <property type="match status" value="1"/>
</dbReference>
<gene>
    <name evidence="3" type="primary">thpR</name>
    <name evidence="3" type="ORF">EF096_12390</name>
</gene>
<comment type="catalytic activity">
    <reaction evidence="2">
        <text>a 3'-end 2',3'-cyclophospho-ribonucleotide-RNA + H2O = a 3'-end 2'-phospho-ribonucleotide-RNA + H(+)</text>
        <dbReference type="Rhea" id="RHEA:11828"/>
        <dbReference type="Rhea" id="RHEA-COMP:10464"/>
        <dbReference type="Rhea" id="RHEA-COMP:17353"/>
        <dbReference type="ChEBI" id="CHEBI:15377"/>
        <dbReference type="ChEBI" id="CHEBI:15378"/>
        <dbReference type="ChEBI" id="CHEBI:83064"/>
        <dbReference type="ChEBI" id="CHEBI:173113"/>
        <dbReference type="EC" id="3.1.4.58"/>
    </reaction>
</comment>
<evidence type="ECO:0000313" key="4">
    <source>
        <dbReference type="Proteomes" id="UP000275199"/>
    </source>
</evidence>
<dbReference type="SUPFAM" id="SSF55144">
    <property type="entry name" value="LigT-like"/>
    <property type="match status" value="1"/>
</dbReference>
<dbReference type="InterPro" id="IPR009097">
    <property type="entry name" value="Cyclic_Pdiesterase"/>
</dbReference>
<proteinExistence type="inferred from homology"/>
<keyword evidence="4" id="KW-1185">Reference proteome</keyword>
<organism evidence="3 4">
    <name type="scientific">Pseudomonas neustonica</name>
    <dbReference type="NCBI Taxonomy" id="2487346"/>
    <lineage>
        <taxon>Bacteria</taxon>
        <taxon>Pseudomonadati</taxon>
        <taxon>Pseudomonadota</taxon>
        <taxon>Gammaproteobacteria</taxon>
        <taxon>Pseudomonadales</taxon>
        <taxon>Pseudomonadaceae</taxon>
        <taxon>Pseudomonas</taxon>
    </lineage>
</organism>
<reference evidence="3 4" key="1">
    <citation type="submission" date="2018-11" db="EMBL/GenBank/DDBJ databases">
        <authorList>
            <person name="Jang G.I."/>
            <person name="Hwang C.Y."/>
        </authorList>
    </citation>
    <scope>NUCLEOTIDE SEQUENCE [LARGE SCALE GENOMIC DNA]</scope>
    <source>
        <strain evidence="3 4">SSM26</strain>
    </source>
</reference>
<evidence type="ECO:0000256" key="2">
    <source>
        <dbReference type="HAMAP-Rule" id="MF_01940"/>
    </source>
</evidence>
<dbReference type="EC" id="3.1.4.58" evidence="2"/>
<feature type="short sequence motif" description="HXTX 2" evidence="2">
    <location>
        <begin position="120"/>
        <end position="123"/>
    </location>
</feature>
<dbReference type="RefSeq" id="WP_123889941.1">
    <property type="nucleotide sequence ID" value="NZ_RKKU01000015.1"/>
</dbReference>
<sequence length="190" mass="20712">MPRLFIGFELPRVQADALAALAEPAPALRWQTPAQLHLTLRFLGEMSNAQSCEVQQSLSVLCWQALDVQVSGVGYFGPPARPSILWAGVADNAPLHALRAKLDLLLATLLAPDSQHFVPHVTLARCGSGAGHPGRFLARHRQLKLPSWRVSEICLFTSEASDNGSRYRVIARYPSTLPVEMSDDAPDQAP</sequence>
<dbReference type="PANTHER" id="PTHR35561:SF1">
    <property type="entry name" value="RNA 2',3'-CYCLIC PHOSPHODIESTERASE"/>
    <property type="match status" value="1"/>
</dbReference>
<dbReference type="NCBIfam" id="TIGR02258">
    <property type="entry name" value="2_5_ligase"/>
    <property type="match status" value="1"/>
</dbReference>
<accession>A0ABX9XGH8</accession>
<dbReference type="InterPro" id="IPR004175">
    <property type="entry name" value="RNA_CPDase"/>
</dbReference>
<feature type="short sequence motif" description="HXTX 1" evidence="2">
    <location>
        <begin position="37"/>
        <end position="40"/>
    </location>
</feature>
<keyword evidence="1 2" id="KW-0378">Hydrolase</keyword>
<feature type="active site" description="Proton donor" evidence="2">
    <location>
        <position position="37"/>
    </location>
</feature>